<proteinExistence type="predicted"/>
<name>L5LBQ4_MYODS</name>
<evidence type="ECO:0000313" key="2">
    <source>
        <dbReference type="Proteomes" id="UP000010556"/>
    </source>
</evidence>
<gene>
    <name evidence="1" type="ORF">MDA_GLEAN10017479</name>
</gene>
<dbReference type="Proteomes" id="UP000010556">
    <property type="component" value="Unassembled WGS sequence"/>
</dbReference>
<sequence>MLPATKVHALDQNRTWDPGVRRPTLYPLSQTAYGFDILAEPMLSEVATQEPQTGMPKQHMISVAKDEFCSLPLPLYPEAQQHPPVEITKVDD</sequence>
<dbReference type="AlphaFoldDB" id="L5LBQ4"/>
<accession>L5LBQ4</accession>
<reference evidence="2" key="1">
    <citation type="journal article" date="2013" name="Science">
        <title>Comparative analysis of bat genomes provides insight into the evolution of flight and immunity.</title>
        <authorList>
            <person name="Zhang G."/>
            <person name="Cowled C."/>
            <person name="Shi Z."/>
            <person name="Huang Z."/>
            <person name="Bishop-Lilly K.A."/>
            <person name="Fang X."/>
            <person name="Wynne J.W."/>
            <person name="Xiong Z."/>
            <person name="Baker M.L."/>
            <person name="Zhao W."/>
            <person name="Tachedjian M."/>
            <person name="Zhu Y."/>
            <person name="Zhou P."/>
            <person name="Jiang X."/>
            <person name="Ng J."/>
            <person name="Yang L."/>
            <person name="Wu L."/>
            <person name="Xiao J."/>
            <person name="Feng Y."/>
            <person name="Chen Y."/>
            <person name="Sun X."/>
            <person name="Zhang Y."/>
            <person name="Marsh G.A."/>
            <person name="Crameri G."/>
            <person name="Broder C.C."/>
            <person name="Frey K.G."/>
            <person name="Wang L.F."/>
            <person name="Wang J."/>
        </authorList>
    </citation>
    <scope>NUCLEOTIDE SEQUENCE [LARGE SCALE GENOMIC DNA]</scope>
</reference>
<organism evidence="1 2">
    <name type="scientific">Myotis davidii</name>
    <name type="common">David's myotis</name>
    <dbReference type="NCBI Taxonomy" id="225400"/>
    <lineage>
        <taxon>Eukaryota</taxon>
        <taxon>Metazoa</taxon>
        <taxon>Chordata</taxon>
        <taxon>Craniata</taxon>
        <taxon>Vertebrata</taxon>
        <taxon>Euteleostomi</taxon>
        <taxon>Mammalia</taxon>
        <taxon>Eutheria</taxon>
        <taxon>Laurasiatheria</taxon>
        <taxon>Chiroptera</taxon>
        <taxon>Yangochiroptera</taxon>
        <taxon>Vespertilionidae</taxon>
        <taxon>Myotis</taxon>
    </lineage>
</organism>
<evidence type="ECO:0000313" key="1">
    <source>
        <dbReference type="EMBL" id="ELK23306.1"/>
    </source>
</evidence>
<protein>
    <submittedName>
        <fullName evidence="1">Uncharacterized protein</fullName>
    </submittedName>
</protein>
<dbReference type="EMBL" id="KB113703">
    <property type="protein sequence ID" value="ELK23306.1"/>
    <property type="molecule type" value="Genomic_DNA"/>
</dbReference>
<keyword evidence="2" id="KW-1185">Reference proteome</keyword>